<comment type="subcellular location">
    <subcellularLocation>
        <location evidence="1">Nucleus</location>
    </subcellularLocation>
</comment>
<feature type="compositionally biased region" description="Acidic residues" evidence="4">
    <location>
        <begin position="1611"/>
        <end position="1620"/>
    </location>
</feature>
<sequence length="1641" mass="183522">MSEDLIKGLRREAIQKKLLHKGSLQLKHSQLLKSLYTTQMARLDRLSQNIVPDDNDQEWIKFKNRYPIDKINLYDDLDDSDQDDQFHDASADSLDGDLTPCHMSTQDVVEDSIQENQPEISSQLTDIVSKNSTHDHPNETGMSLGQYHDDQDEESINTSTQDVDDLNQDENDDQMDDAAQDEMDAEINQIDDLEMDYDPYMNTDHADHDPGEMVIPAVENSISDSATVTDSTPDTELDKSNSNDQPDDILTIQHNHTVTSTEQLLHEIKDTEDSKTDAMDQLDEMEDIEMQSCLNKVDTDEYDEATAHDTRLEKSCSSHIVQDESTLMLHRDSPGRLKRCKQLRLVGKSPLSISSKPKPRIESHCQYKGYNLQAWRLKTASRPLTACVNTATKCITTKDWQLVREEIRQMRILGRIDQLKADSLWSFKQIKPHKPANQPRTHRDYLLEEMKWMHADFKQERKWKLAMSYIMALWVIEWHQATDKSTVCIKRRPICEIKTPTQAVSNEAFDSLLIETNTEMTTDTLTSHDKITQAAVADQNQANSLATVNVNYTDNLAIELASTEPTTNLNSNPQPVVLISQNTTHNTHVLVTPSAVLPLPASPLPLAHSHSSSQLQHSQVEPKLVIMDLEANLYTMAGDETSDHALPHFPTYMPPQYDERPIVPNVEAVIPVSRYNLQRIVAKQPSRWDVWGRVRTQHSTIDPVKWLSMSNRYTPVPTAVSIFNGDGGDSIEGIRTTYPLFKSPSLPRSETLPTAVSTWSHDEDEALWSFSHAYTFNWVIISTALNAARVGTSQKRTEWECCDRFVVLAEQGYKPGSKGDYLFSLPLKTGKATANDNKMKALKLLGTFEAIRKCAKKREMTRMPMAKPNKHQVSLVAHETHLQAELQAGIDPSAQPLTPLELSLMKERRDKPMFDQHRQAIYAAHSRPGAMVSRQPFGTSPGAFPVQIRGVVGSTPSATNTTGSATTAAAAASMGSFTGEQIQSMIAARQQLASRAATASGGSNQADLESTEVSAATSTSPSVNTTASSLSPTATQRLQTQRMQQQQQTQQLQLQFQQSQQASKQQQQHRQMQADVSTAAAFVALQNAQQAAKMNQVTPELIQRQHQQLQIALEKARLQHQQAQYLLQEAMTNGSTADIPQLQQLQQKHLQQLQHLQLQQQYLLLHHQEHQLQQQQRQVQLFQQQQVQTQQQMGLDTNGKINQLNAIQQLQLQQQLGNASHLGLPLQQATGLNLGIDSTNELFQQQQLHQIQLQQFQAQHGQLPFQLQQQLQQQQLPQLTQQQQIQQLQLQLQLQHQLQRQQQSKSPNVGAENTVATPPASTLDSIMSAASTSAMTPLPTQQRMATDLTNDGNTPTCDRPGTPANLAAPSTPKPSNSGASVMSSGTPKPTATTRRKSKTAALTTTMTTSNDTLAATSITAFNTTASTPIMKAEPVTAKDEAIRMQTPTMFKPMRGQARSRGRGRGRPPKQLMKSETSHLTDFDILEASIEPDLDDNGQVDDQIEADEGDEEEEDENANFGARRLRRTSQTTTPVASISKGIRSSRKRKSSALFFETPTFAPTQPVEKSDADDDHSHQEDDVKQLQVGVSIKKEKDKQRRGRIKKSATTAIEIDDADEEDQNGNGDTLETIPSPRRGRRRWS</sequence>
<feature type="compositionally biased region" description="Polar residues" evidence="4">
    <location>
        <begin position="1373"/>
        <end position="1385"/>
    </location>
</feature>
<dbReference type="Proteomes" id="UP000077115">
    <property type="component" value="Unassembled WGS sequence"/>
</dbReference>
<dbReference type="PROSITE" id="PS51204">
    <property type="entry name" value="HSA"/>
    <property type="match status" value="1"/>
</dbReference>
<evidence type="ECO:0000256" key="3">
    <source>
        <dbReference type="SAM" id="Coils"/>
    </source>
</evidence>
<dbReference type="SMART" id="SM00573">
    <property type="entry name" value="HSA"/>
    <property type="match status" value="1"/>
</dbReference>
<feature type="region of interest" description="Disordered" evidence="4">
    <location>
        <begin position="129"/>
        <end position="174"/>
    </location>
</feature>
<evidence type="ECO:0000256" key="1">
    <source>
        <dbReference type="ARBA" id="ARBA00004123"/>
    </source>
</evidence>
<feature type="compositionally biased region" description="Basic and acidic residues" evidence="4">
    <location>
        <begin position="1573"/>
        <end position="1582"/>
    </location>
</feature>
<evidence type="ECO:0000256" key="4">
    <source>
        <dbReference type="SAM" id="MobiDB-lite"/>
    </source>
</evidence>
<feature type="compositionally biased region" description="Polar residues" evidence="4">
    <location>
        <begin position="1345"/>
        <end position="1356"/>
    </location>
</feature>
<dbReference type="GO" id="GO:0035267">
    <property type="term" value="C:NuA4 histone acetyltransferase complex"/>
    <property type="evidence" value="ECO:0007669"/>
    <property type="project" value="TreeGrafter"/>
</dbReference>
<gene>
    <name evidence="6" type="ORF">BDEG_25600</name>
</gene>
<keyword evidence="2" id="KW-0539">Nucleus</keyword>
<accession>A0A177WPQ6</accession>
<feature type="compositionally biased region" description="Basic residues" evidence="4">
    <location>
        <begin position="1457"/>
        <end position="1467"/>
    </location>
</feature>
<dbReference type="Pfam" id="PF07529">
    <property type="entry name" value="HSA"/>
    <property type="match status" value="1"/>
</dbReference>
<feature type="coiled-coil region" evidence="3">
    <location>
        <begin position="1165"/>
        <end position="1192"/>
    </location>
</feature>
<dbReference type="EMBL" id="DS022307">
    <property type="protein sequence ID" value="OAJ42099.1"/>
    <property type="molecule type" value="Genomic_DNA"/>
</dbReference>
<dbReference type="STRING" id="403673.A0A177WPQ6"/>
<feature type="domain" description="HSA" evidence="5">
    <location>
        <begin position="430"/>
        <end position="506"/>
    </location>
</feature>
<dbReference type="PANTHER" id="PTHR46459:SF1">
    <property type="entry name" value="E1A-BINDING PROTEIN P400"/>
    <property type="match status" value="1"/>
</dbReference>
<feature type="region of interest" description="Disordered" evidence="4">
    <location>
        <begin position="998"/>
        <end position="1044"/>
    </location>
</feature>
<feature type="region of interest" description="Disordered" evidence="4">
    <location>
        <begin position="224"/>
        <end position="247"/>
    </location>
</feature>
<name>A0A177WPQ6_BATDL</name>
<dbReference type="GO" id="GO:0005634">
    <property type="term" value="C:nucleus"/>
    <property type="evidence" value="ECO:0007669"/>
    <property type="project" value="UniProtKB-SubCell"/>
</dbReference>
<dbReference type="GO" id="GO:0006281">
    <property type="term" value="P:DNA repair"/>
    <property type="evidence" value="ECO:0007669"/>
    <property type="project" value="TreeGrafter"/>
</dbReference>
<dbReference type="Pfam" id="PF13921">
    <property type="entry name" value="Myb_DNA-bind_6"/>
    <property type="match status" value="1"/>
</dbReference>
<evidence type="ECO:0000259" key="5">
    <source>
        <dbReference type="PROSITE" id="PS51204"/>
    </source>
</evidence>
<feature type="compositionally biased region" description="Acidic residues" evidence="4">
    <location>
        <begin position="1505"/>
        <end position="1516"/>
    </location>
</feature>
<protein>
    <recommendedName>
        <fullName evidence="5">HSA domain-containing protein</fullName>
    </recommendedName>
</protein>
<proteinExistence type="predicted"/>
<keyword evidence="3" id="KW-0175">Coiled coil</keyword>
<evidence type="ECO:0000313" key="6">
    <source>
        <dbReference type="EMBL" id="OAJ42099.1"/>
    </source>
</evidence>
<organism evidence="6 7">
    <name type="scientific">Batrachochytrium dendrobatidis (strain JEL423)</name>
    <dbReference type="NCBI Taxonomy" id="403673"/>
    <lineage>
        <taxon>Eukaryota</taxon>
        <taxon>Fungi</taxon>
        <taxon>Fungi incertae sedis</taxon>
        <taxon>Chytridiomycota</taxon>
        <taxon>Chytridiomycota incertae sedis</taxon>
        <taxon>Chytridiomycetes</taxon>
        <taxon>Rhizophydiales</taxon>
        <taxon>Rhizophydiales incertae sedis</taxon>
        <taxon>Batrachochytrium</taxon>
    </lineage>
</organism>
<dbReference type="GO" id="GO:0003682">
    <property type="term" value="F:chromatin binding"/>
    <property type="evidence" value="ECO:0007669"/>
    <property type="project" value="TreeGrafter"/>
</dbReference>
<feature type="compositionally biased region" description="Polar residues" evidence="4">
    <location>
        <begin position="224"/>
        <end position="235"/>
    </location>
</feature>
<dbReference type="PANTHER" id="PTHR46459">
    <property type="entry name" value="E1A-BINDING PROTEIN P400-RELATED"/>
    <property type="match status" value="1"/>
</dbReference>
<reference evidence="6 7" key="1">
    <citation type="submission" date="2006-10" db="EMBL/GenBank/DDBJ databases">
        <title>The Genome Sequence of Batrachochytrium dendrobatidis JEL423.</title>
        <authorList>
            <consortium name="The Broad Institute Genome Sequencing Platform"/>
            <person name="Birren B."/>
            <person name="Lander E."/>
            <person name="Galagan J."/>
            <person name="Cuomo C."/>
            <person name="Devon K."/>
            <person name="Jaffe D."/>
            <person name="Butler J."/>
            <person name="Alvarez P."/>
            <person name="Gnerre S."/>
            <person name="Grabherr M."/>
            <person name="Kleber M."/>
            <person name="Mauceli E."/>
            <person name="Brockman W."/>
            <person name="Young S."/>
            <person name="LaButti K."/>
            <person name="Sykes S."/>
            <person name="DeCaprio D."/>
            <person name="Crawford M."/>
            <person name="Koehrsen M."/>
            <person name="Engels R."/>
            <person name="Montgomery P."/>
            <person name="Pearson M."/>
            <person name="Howarth C."/>
            <person name="Larson L."/>
            <person name="White J."/>
            <person name="O'Leary S."/>
            <person name="Kodira C."/>
            <person name="Zeng Q."/>
            <person name="Yandava C."/>
            <person name="Alvarado L."/>
            <person name="Longcore J."/>
            <person name="James T."/>
        </authorList>
    </citation>
    <scope>NUCLEOTIDE SEQUENCE [LARGE SCALE GENOMIC DNA]</scope>
    <source>
        <strain evidence="6 7">JEL423</strain>
    </source>
</reference>
<dbReference type="VEuPathDB" id="FungiDB:BDEG_25600"/>
<evidence type="ECO:0000313" key="7">
    <source>
        <dbReference type="Proteomes" id="UP000077115"/>
    </source>
</evidence>
<feature type="region of interest" description="Disordered" evidence="4">
    <location>
        <begin position="1505"/>
        <end position="1641"/>
    </location>
</feature>
<feature type="region of interest" description="Disordered" evidence="4">
    <location>
        <begin position="1345"/>
        <end position="1405"/>
    </location>
</feature>
<feature type="compositionally biased region" description="Acidic residues" evidence="4">
    <location>
        <begin position="162"/>
        <end position="174"/>
    </location>
</feature>
<reference evidence="6 7" key="2">
    <citation type="submission" date="2016-05" db="EMBL/GenBank/DDBJ databases">
        <title>Lineage-specific infection strategies underlie the spectrum of fungal disease in amphibians.</title>
        <authorList>
            <person name="Cuomo C.A."/>
            <person name="Farrer R.A."/>
            <person name="James T."/>
            <person name="Longcore J."/>
            <person name="Birren B."/>
        </authorList>
    </citation>
    <scope>NUCLEOTIDE SEQUENCE [LARGE SCALE GENOMIC DNA]</scope>
    <source>
        <strain evidence="6 7">JEL423</strain>
    </source>
</reference>
<evidence type="ECO:0000256" key="2">
    <source>
        <dbReference type="ARBA" id="ARBA00023242"/>
    </source>
</evidence>
<feature type="compositionally biased region" description="Low complexity" evidence="4">
    <location>
        <begin position="1011"/>
        <end position="1044"/>
    </location>
</feature>
<dbReference type="InterPro" id="IPR014012">
    <property type="entry name" value="HSA_dom"/>
</dbReference>
<feature type="region of interest" description="Disordered" evidence="4">
    <location>
        <begin position="1452"/>
        <end position="1481"/>
    </location>
</feature>
<dbReference type="OrthoDB" id="5364245at2759"/>